<sequence length="668" mass="74817">MNVFKTLAVAGCSLLALNGAADESPRWHIAPDNKIVWTVDGQIPHEDHIEMSGKQVSVVLRYGVDCNGGFTLNKSMVWPLLRTIPNNTHASLMRRYDWNPLSGITVNGRSFTNEKVKDITLKGMLTVKSTFDQGYYGQWELTREYLPSAELPALVELYQVVNTGKDNLSIEIPEDGFVAHTDPAKGVTGSYTIEGKLDRNGFFTLQPGDTLRFTASVSAHRQNESPVKIDAEAEKAKRMDLVNGWMDKLVLETPDSVINRMFAFSKIRACESIYETQGGPMHGPGGESYYAAIWANDQAEYINAYFPFTGYEYGNASALNSFRHFARFMNDEWKPIPSSIVAEGLDIWNGVGDRGDAAMIAYGASRYALAYGNREVAEELWQLITWCLEYCKRKLNAEGVVTSDTDELENRFPSGDANLCTSSLYYDALISASYLAKELNKGSKIANTYRSQAAELRKNIEKYFGAKVEGFDTYAYYKGNDILRSWICIPLTVGINERAQGTIDALFSPRLWTENGLLTQAGDQTFWDRSTLYALRGVYAAGETEKATDYLHRYSATRLLGEHVPYAIEAWPEGGQRHLSAESGLYGRIITEGMFGIRPVGFKEFIATPRLPQAWNEMRLRNICAFGTTFDMEVNRLANGKLQVSVWQKGKKKTYTVKDGNSINIKLM</sequence>
<proteinExistence type="predicted"/>
<keyword evidence="2" id="KW-1185">Reference proteome</keyword>
<reference evidence="1 2" key="1">
    <citation type="submission" date="2020-08" db="EMBL/GenBank/DDBJ databases">
        <title>A Genomic Blueprint of the Chicken Gut Microbiome.</title>
        <authorList>
            <person name="Gilroy R."/>
            <person name="Ravi A."/>
            <person name="Getino M."/>
            <person name="Pursley I."/>
            <person name="Horton D.L."/>
            <person name="Alikhan N.-F."/>
            <person name="Baker D."/>
            <person name="Gharbi K."/>
            <person name="Hall N."/>
            <person name="Watson M."/>
            <person name="Adriaenssens E.M."/>
            <person name="Foster-Nyarko E."/>
            <person name="Jarju S."/>
            <person name="Secka A."/>
            <person name="Antonio M."/>
            <person name="Oren A."/>
            <person name="Chaudhuri R."/>
            <person name="La Ragione R.M."/>
            <person name="Hildebrand F."/>
            <person name="Pallen M.J."/>
        </authorList>
    </citation>
    <scope>NUCLEOTIDE SEQUENCE [LARGE SCALE GENOMIC DNA]</scope>
    <source>
        <strain evidence="1 2">Sa1YUN3</strain>
    </source>
</reference>
<protein>
    <recommendedName>
        <fullName evidence="3">Six-hairpin glycosidase</fullName>
    </recommendedName>
</protein>
<dbReference type="SUPFAM" id="SSF48208">
    <property type="entry name" value="Six-hairpin glycosidases"/>
    <property type="match status" value="1"/>
</dbReference>
<comment type="caution">
    <text evidence="1">The sequence shown here is derived from an EMBL/GenBank/DDBJ whole genome shotgun (WGS) entry which is preliminary data.</text>
</comment>
<evidence type="ECO:0000313" key="2">
    <source>
        <dbReference type="Proteomes" id="UP000616346"/>
    </source>
</evidence>
<dbReference type="RefSeq" id="WP_191710535.1">
    <property type="nucleotide sequence ID" value="NZ_JACSPQ010000017.1"/>
</dbReference>
<evidence type="ECO:0000313" key="1">
    <source>
        <dbReference type="EMBL" id="MBD8002810.1"/>
    </source>
</evidence>
<dbReference type="InterPro" id="IPR008928">
    <property type="entry name" value="6-hairpin_glycosidase_sf"/>
</dbReference>
<dbReference type="EMBL" id="JACSPQ010000017">
    <property type="protein sequence ID" value="MBD8002810.1"/>
    <property type="molecule type" value="Genomic_DNA"/>
</dbReference>
<dbReference type="Gene3D" id="1.50.10.10">
    <property type="match status" value="1"/>
</dbReference>
<name>A0ABR8VDM5_9BACT</name>
<dbReference type="Proteomes" id="UP000616346">
    <property type="component" value="Unassembled WGS sequence"/>
</dbReference>
<evidence type="ECO:0008006" key="3">
    <source>
        <dbReference type="Google" id="ProtNLM"/>
    </source>
</evidence>
<dbReference type="InterPro" id="IPR012341">
    <property type="entry name" value="6hp_glycosidase-like_sf"/>
</dbReference>
<gene>
    <name evidence="1" type="ORF">H9626_11400</name>
</gene>
<organism evidence="1 2">
    <name type="scientific">Phocaeicola faecium</name>
    <dbReference type="NCBI Taxonomy" id="2762213"/>
    <lineage>
        <taxon>Bacteria</taxon>
        <taxon>Pseudomonadati</taxon>
        <taxon>Bacteroidota</taxon>
        <taxon>Bacteroidia</taxon>
        <taxon>Bacteroidales</taxon>
        <taxon>Bacteroidaceae</taxon>
        <taxon>Phocaeicola</taxon>
    </lineage>
</organism>
<accession>A0ABR8VDM5</accession>